<dbReference type="InterPro" id="IPR000675">
    <property type="entry name" value="Cutinase/axe"/>
</dbReference>
<reference evidence="9 10" key="1">
    <citation type="submission" date="2020-03" db="EMBL/GenBank/DDBJ databases">
        <title>Draft Genome Sequence of Cudoniella acicularis.</title>
        <authorList>
            <person name="Buettner E."/>
            <person name="Kellner H."/>
        </authorList>
    </citation>
    <scope>NUCLEOTIDE SEQUENCE [LARGE SCALE GENOMIC DNA]</scope>
    <source>
        <strain evidence="9 10">DSM 108380</strain>
    </source>
</reference>
<feature type="disulfide bond" evidence="8">
    <location>
        <begin position="85"/>
        <end position="92"/>
    </location>
</feature>
<keyword evidence="4" id="KW-0732">Signal</keyword>
<gene>
    <name evidence="9" type="ORF">G7Y89_g13184</name>
</gene>
<evidence type="ECO:0000256" key="8">
    <source>
        <dbReference type="PIRSR" id="PIRSR611150-2"/>
    </source>
</evidence>
<proteinExistence type="inferred from homology"/>
<evidence type="ECO:0000256" key="7">
    <source>
        <dbReference type="ARBA" id="ARBA00034045"/>
    </source>
</evidence>
<comment type="catalytic activity">
    <reaction evidence="7">
        <text>cutin + H2O = cutin monomers.</text>
        <dbReference type="EC" id="3.1.1.74"/>
    </reaction>
</comment>
<organism evidence="9 10">
    <name type="scientific">Cudoniella acicularis</name>
    <dbReference type="NCBI Taxonomy" id="354080"/>
    <lineage>
        <taxon>Eukaryota</taxon>
        <taxon>Fungi</taxon>
        <taxon>Dikarya</taxon>
        <taxon>Ascomycota</taxon>
        <taxon>Pezizomycotina</taxon>
        <taxon>Leotiomycetes</taxon>
        <taxon>Helotiales</taxon>
        <taxon>Tricladiaceae</taxon>
        <taxon>Cudoniella</taxon>
    </lineage>
</organism>
<comment type="similarity">
    <text evidence="1">Belongs to the cutinase family.</text>
</comment>
<dbReference type="OrthoDB" id="2975078at2759"/>
<dbReference type="Proteomes" id="UP000566819">
    <property type="component" value="Unassembled WGS sequence"/>
</dbReference>
<evidence type="ECO:0000313" key="9">
    <source>
        <dbReference type="EMBL" id="KAF4624986.1"/>
    </source>
</evidence>
<evidence type="ECO:0000256" key="4">
    <source>
        <dbReference type="ARBA" id="ARBA00022729"/>
    </source>
</evidence>
<sequence>MDPSIGIPFIEAIAAVIGAENLAVQGLDYPASYFNFVQGAEEVHIAAQHLTPEVAAQISSIVLFGDPRNGIAVEKIDPSKVLVICHEGDLTCKHPPFVTDTHRDYANDAPAVAVFAVEKAGL</sequence>
<dbReference type="SUPFAM" id="SSF53474">
    <property type="entry name" value="alpha/beta-Hydrolases"/>
    <property type="match status" value="1"/>
</dbReference>
<dbReference type="EMBL" id="JAAMPI010001498">
    <property type="protein sequence ID" value="KAF4624986.1"/>
    <property type="molecule type" value="Genomic_DNA"/>
</dbReference>
<dbReference type="GO" id="GO:0050525">
    <property type="term" value="F:cutinase activity"/>
    <property type="evidence" value="ECO:0007669"/>
    <property type="project" value="UniProtKB-EC"/>
</dbReference>
<dbReference type="SMART" id="SM01110">
    <property type="entry name" value="Cutinase"/>
    <property type="match status" value="1"/>
</dbReference>
<dbReference type="EC" id="3.1.1.74" evidence="2"/>
<dbReference type="GO" id="GO:0005576">
    <property type="term" value="C:extracellular region"/>
    <property type="evidence" value="ECO:0007669"/>
    <property type="project" value="InterPro"/>
</dbReference>
<keyword evidence="10" id="KW-1185">Reference proteome</keyword>
<evidence type="ECO:0000256" key="3">
    <source>
        <dbReference type="ARBA" id="ARBA00022487"/>
    </source>
</evidence>
<evidence type="ECO:0000313" key="10">
    <source>
        <dbReference type="Proteomes" id="UP000566819"/>
    </source>
</evidence>
<comment type="caution">
    <text evidence="9">The sequence shown here is derived from an EMBL/GenBank/DDBJ whole genome shotgun (WGS) entry which is preliminary data.</text>
</comment>
<protein>
    <recommendedName>
        <fullName evidence="2">cutinase</fullName>
        <ecNumber evidence="2">3.1.1.74</ecNumber>
    </recommendedName>
</protein>
<dbReference type="Pfam" id="PF01083">
    <property type="entry name" value="Cutinase"/>
    <property type="match status" value="1"/>
</dbReference>
<accession>A0A8H4VWB0</accession>
<dbReference type="Gene3D" id="3.40.50.1820">
    <property type="entry name" value="alpha/beta hydrolase"/>
    <property type="match status" value="1"/>
</dbReference>
<keyword evidence="5" id="KW-0378">Hydrolase</keyword>
<dbReference type="PANTHER" id="PTHR48250">
    <property type="entry name" value="CUTINASE 2-RELATED"/>
    <property type="match status" value="1"/>
</dbReference>
<dbReference type="InterPro" id="IPR011150">
    <property type="entry name" value="Cutinase_monf"/>
</dbReference>
<evidence type="ECO:0000256" key="1">
    <source>
        <dbReference type="ARBA" id="ARBA00007534"/>
    </source>
</evidence>
<name>A0A8H4VWB0_9HELO</name>
<evidence type="ECO:0000256" key="5">
    <source>
        <dbReference type="ARBA" id="ARBA00022801"/>
    </source>
</evidence>
<keyword evidence="6 8" id="KW-1015">Disulfide bond</keyword>
<dbReference type="GO" id="GO:0016052">
    <property type="term" value="P:carbohydrate catabolic process"/>
    <property type="evidence" value="ECO:0007669"/>
    <property type="project" value="TreeGrafter"/>
</dbReference>
<evidence type="ECO:0000256" key="2">
    <source>
        <dbReference type="ARBA" id="ARBA00013095"/>
    </source>
</evidence>
<dbReference type="AlphaFoldDB" id="A0A8H4VWB0"/>
<dbReference type="PANTHER" id="PTHR48250:SF2">
    <property type="entry name" value="CUTINASE"/>
    <property type="match status" value="1"/>
</dbReference>
<evidence type="ECO:0000256" key="6">
    <source>
        <dbReference type="ARBA" id="ARBA00023157"/>
    </source>
</evidence>
<dbReference type="InterPro" id="IPR029058">
    <property type="entry name" value="AB_hydrolase_fold"/>
</dbReference>
<keyword evidence="3" id="KW-0719">Serine esterase</keyword>